<comment type="caution">
    <text evidence="1">The sequence shown here is derived from an EMBL/GenBank/DDBJ whole genome shotgun (WGS) entry which is preliminary data.</text>
</comment>
<name>A0ABS6G312_9FIRM</name>
<dbReference type="EMBL" id="JAHLQK010000004">
    <property type="protein sequence ID" value="MBU5676867.1"/>
    <property type="molecule type" value="Genomic_DNA"/>
</dbReference>
<organism evidence="1 2">
    <name type="scientific">Alkaliphilus flagellatus</name>
    <dbReference type="NCBI Taxonomy" id="2841507"/>
    <lineage>
        <taxon>Bacteria</taxon>
        <taxon>Bacillati</taxon>
        <taxon>Bacillota</taxon>
        <taxon>Clostridia</taxon>
        <taxon>Peptostreptococcales</taxon>
        <taxon>Natronincolaceae</taxon>
        <taxon>Alkaliphilus</taxon>
    </lineage>
</organism>
<protein>
    <submittedName>
        <fullName evidence="1">Uncharacterized protein</fullName>
    </submittedName>
</protein>
<sequence>MDKGCCKNCEALDYYDGYFCGWGKDVGLSDDKIIIDDIEKDKCEMFTKRKNKFWTYKGAGF</sequence>
<dbReference type="RefSeq" id="WP_216417163.1">
    <property type="nucleotide sequence ID" value="NZ_JAHLQK010000004.1"/>
</dbReference>
<evidence type="ECO:0000313" key="1">
    <source>
        <dbReference type="EMBL" id="MBU5676867.1"/>
    </source>
</evidence>
<proteinExistence type="predicted"/>
<accession>A0ABS6G312</accession>
<dbReference type="Proteomes" id="UP000779508">
    <property type="component" value="Unassembled WGS sequence"/>
</dbReference>
<keyword evidence="2" id="KW-1185">Reference proteome</keyword>
<evidence type="ECO:0000313" key="2">
    <source>
        <dbReference type="Proteomes" id="UP000779508"/>
    </source>
</evidence>
<reference evidence="1 2" key="1">
    <citation type="submission" date="2021-06" db="EMBL/GenBank/DDBJ databases">
        <authorList>
            <person name="Sun Q."/>
            <person name="Li D."/>
        </authorList>
    </citation>
    <scope>NUCLEOTIDE SEQUENCE [LARGE SCALE GENOMIC DNA]</scope>
    <source>
        <strain evidence="1 2">MSJ-5</strain>
    </source>
</reference>
<gene>
    <name evidence="1" type="ORF">KQI88_10600</name>
</gene>